<proteinExistence type="predicted"/>
<evidence type="ECO:0000256" key="1">
    <source>
        <dbReference type="SAM" id="MobiDB-lite"/>
    </source>
</evidence>
<reference evidence="2 3" key="1">
    <citation type="journal article" date="2020" name="Microorganisms">
        <title>Osmotic Adaptation and Compatible Solute Biosynthesis of Phototrophic Bacteria as Revealed from Genome Analyses.</title>
        <authorList>
            <person name="Imhoff J.F."/>
            <person name="Rahn T."/>
            <person name="Kunzel S."/>
            <person name="Keller A."/>
            <person name="Neulinger S.C."/>
        </authorList>
    </citation>
    <scope>NUCLEOTIDE SEQUENCE [LARGE SCALE GENOMIC DNA]</scope>
    <source>
        <strain evidence="2 3">DSM 6210</strain>
    </source>
</reference>
<feature type="compositionally biased region" description="Polar residues" evidence="1">
    <location>
        <begin position="212"/>
        <end position="229"/>
    </location>
</feature>
<accession>A0ABS1CP13</accession>
<sequence length="236" mass="24892">MKHPARVYVMIDQSTPIAGEVAGLGCGVVSDDAIGALRGSALVGVHPELGVGGGAVPGAHRARGPAGPEAWGRFRLATDDSQFRLNDSGALVTPLEQTGVLVVVTLPLSDGGLRRSRLRSAYSRVRGVQAEVAAVRDAAAREIAAAYAALRTALAAHRKSHRWASVGPTVGGRTIRWLQPARCRASWFNPTFDLRCLPAHWLSPNRRPRSRAISSKGGTRTVSDVSSGPSAVKTVR</sequence>
<protein>
    <submittedName>
        <fullName evidence="2">Uncharacterized protein</fullName>
    </submittedName>
</protein>
<dbReference type="RefSeq" id="WP_200242684.1">
    <property type="nucleotide sequence ID" value="NZ_NRRV01000104.1"/>
</dbReference>
<dbReference type="Gene3D" id="1.20.1600.10">
    <property type="entry name" value="Outer membrane efflux proteins (OEP)"/>
    <property type="match status" value="1"/>
</dbReference>
<dbReference type="SUPFAM" id="SSF56954">
    <property type="entry name" value="Outer membrane efflux proteins (OEP)"/>
    <property type="match status" value="1"/>
</dbReference>
<keyword evidence="3" id="KW-1185">Reference proteome</keyword>
<name>A0ABS1CP13_9GAMM</name>
<evidence type="ECO:0000313" key="3">
    <source>
        <dbReference type="Proteomes" id="UP000748752"/>
    </source>
</evidence>
<gene>
    <name evidence="2" type="ORF">CKO31_23565</name>
</gene>
<evidence type="ECO:0000313" key="2">
    <source>
        <dbReference type="EMBL" id="MBK1633666.1"/>
    </source>
</evidence>
<dbReference type="Proteomes" id="UP000748752">
    <property type="component" value="Unassembled WGS sequence"/>
</dbReference>
<dbReference type="EMBL" id="NRRV01000104">
    <property type="protein sequence ID" value="MBK1633666.1"/>
    <property type="molecule type" value="Genomic_DNA"/>
</dbReference>
<organism evidence="2 3">
    <name type="scientific">Thiohalocapsa halophila</name>
    <dbReference type="NCBI Taxonomy" id="69359"/>
    <lineage>
        <taxon>Bacteria</taxon>
        <taxon>Pseudomonadati</taxon>
        <taxon>Pseudomonadota</taxon>
        <taxon>Gammaproteobacteria</taxon>
        <taxon>Chromatiales</taxon>
        <taxon>Chromatiaceae</taxon>
        <taxon>Thiohalocapsa</taxon>
    </lineage>
</organism>
<feature type="region of interest" description="Disordered" evidence="1">
    <location>
        <begin position="206"/>
        <end position="236"/>
    </location>
</feature>
<comment type="caution">
    <text evidence="2">The sequence shown here is derived from an EMBL/GenBank/DDBJ whole genome shotgun (WGS) entry which is preliminary data.</text>
</comment>